<evidence type="ECO:0008006" key="4">
    <source>
        <dbReference type="Google" id="ProtNLM"/>
    </source>
</evidence>
<sequence length="237" mass="25273">MIIHRLLLGATLCASLAANAQVMQRQLGDFDLKFATSPARSMAQGLVQPGGLDSLHGGLDASHASGWYFGGWAANLEPDKPTEVDSYAGFKRPLGNGHLGYELGSIRYVHPQRPDLDTQDVYGGLSIFGSRLGAAYSNSAGRSSATLFADLGLTPPLGFDLTLKYASYSLENPVSVTNGYVSGFNDWSVNLSRPWLGLDLNFSYSGSSLSGTDCTAYSGHNAYCDSAVTFKASRSFF</sequence>
<organism evidence="2 3">
    <name type="scientific">Pseudomonas citronellolis</name>
    <dbReference type="NCBI Taxonomy" id="53408"/>
    <lineage>
        <taxon>Bacteria</taxon>
        <taxon>Pseudomonadati</taxon>
        <taxon>Pseudomonadota</taxon>
        <taxon>Gammaproteobacteria</taxon>
        <taxon>Pseudomonadales</taxon>
        <taxon>Pseudomonadaceae</taxon>
        <taxon>Pseudomonas</taxon>
    </lineage>
</organism>
<evidence type="ECO:0000313" key="2">
    <source>
        <dbReference type="EMBL" id="ANI16453.1"/>
    </source>
</evidence>
<dbReference type="Pfam" id="PF09694">
    <property type="entry name" value="Gcw_chp"/>
    <property type="match status" value="1"/>
</dbReference>
<gene>
    <name evidence="2" type="ORF">A9C11_21860</name>
</gene>
<dbReference type="NCBIfam" id="TIGR02001">
    <property type="entry name" value="gcw_chp"/>
    <property type="match status" value="1"/>
</dbReference>
<proteinExistence type="predicted"/>
<protein>
    <recommendedName>
        <fullName evidence="4">Lipoprotein</fullName>
    </recommendedName>
</protein>
<accession>A0A1A9KHJ6</accession>
<dbReference type="InterPro" id="IPR010239">
    <property type="entry name" value="CHP02001"/>
</dbReference>
<dbReference type="AlphaFoldDB" id="A0A1A9KHJ6"/>
<feature type="signal peptide" evidence="1">
    <location>
        <begin position="1"/>
        <end position="20"/>
    </location>
</feature>
<reference evidence="2 3" key="1">
    <citation type="submission" date="2016-05" db="EMBL/GenBank/DDBJ databases">
        <title>Genome Sequence of Pseudomonas citronellolis Strain SJTE-3, an Estrogens and Persistent Organic Pollutants degradation strain.</title>
        <authorList>
            <person name="Liang R."/>
        </authorList>
    </citation>
    <scope>NUCLEOTIDE SEQUENCE [LARGE SCALE GENOMIC DNA]</scope>
    <source>
        <strain evidence="2 3">SJTE-3</strain>
    </source>
</reference>
<feature type="chain" id="PRO_5008391762" description="Lipoprotein" evidence="1">
    <location>
        <begin position="21"/>
        <end position="237"/>
    </location>
</feature>
<evidence type="ECO:0000256" key="1">
    <source>
        <dbReference type="SAM" id="SignalP"/>
    </source>
</evidence>
<name>A0A1A9KHJ6_9PSED</name>
<keyword evidence="1" id="KW-0732">Signal</keyword>
<evidence type="ECO:0000313" key="3">
    <source>
        <dbReference type="Proteomes" id="UP000077748"/>
    </source>
</evidence>
<dbReference type="RefSeq" id="WP_058072505.1">
    <property type="nucleotide sequence ID" value="NZ_CP015878.1"/>
</dbReference>
<dbReference type="Proteomes" id="UP000077748">
    <property type="component" value="Chromosome"/>
</dbReference>
<dbReference type="EMBL" id="CP015878">
    <property type="protein sequence ID" value="ANI16453.1"/>
    <property type="molecule type" value="Genomic_DNA"/>
</dbReference>